<proteinExistence type="predicted"/>
<keyword evidence="3" id="KW-1185">Reference proteome</keyword>
<feature type="region of interest" description="Disordered" evidence="1">
    <location>
        <begin position="1"/>
        <end position="28"/>
    </location>
</feature>
<feature type="region of interest" description="Disordered" evidence="1">
    <location>
        <begin position="125"/>
        <end position="181"/>
    </location>
</feature>
<protein>
    <submittedName>
        <fullName evidence="2">Uncharacterized protein</fullName>
    </submittedName>
</protein>
<dbReference type="InParanoid" id="J8ZZV6"/>
<reference evidence="2 3" key="1">
    <citation type="submission" date="2011-08" db="EMBL/GenBank/DDBJ databases">
        <authorList>
            <person name="Liu Z.J."/>
            <person name="Shi F.L."/>
            <person name="Lu J.Q."/>
            <person name="Li M."/>
            <person name="Wang Z.L."/>
        </authorList>
    </citation>
    <scope>NUCLEOTIDE SEQUENCE [LARGE SCALE GENOMIC DNA]</scope>
    <source>
        <strain evidence="2 3">USNM 41457</strain>
    </source>
</reference>
<feature type="compositionally biased region" description="Low complexity" evidence="1">
    <location>
        <begin position="9"/>
        <end position="22"/>
    </location>
</feature>
<organism evidence="2 3">
    <name type="scientific">Edhazardia aedis (strain USNM 41457)</name>
    <name type="common">Microsporidian parasite</name>
    <dbReference type="NCBI Taxonomy" id="1003232"/>
    <lineage>
        <taxon>Eukaryota</taxon>
        <taxon>Fungi</taxon>
        <taxon>Fungi incertae sedis</taxon>
        <taxon>Microsporidia</taxon>
        <taxon>Edhazardia</taxon>
    </lineage>
</organism>
<feature type="compositionally biased region" description="Low complexity" evidence="1">
    <location>
        <begin position="58"/>
        <end position="83"/>
    </location>
</feature>
<sequence>MATPRTENPESNSPEINSNRNNQPFDGPITWETIRNGERFEFTTTYNRNIDTSNTTGDINNSDTNISNNDTDSVSDNATNVSNRNVNTSRNGLLEALDIFGASQFFNTNTDFIIDHNISSNNTNIHDTANSGSTTSNTENNTNTNDNNTSNTRSDTNTINQESNAINQDQHETNNQRRRRNPYVLRVDVSVVYPSRTSHVTYRITQSNFDALSQFFDQYAQLLNQINRNTLRREQLNRINTMSYNAYKKRKGVLYIL</sequence>
<accession>J8ZZV6</accession>
<dbReference type="EMBL" id="AFBI03000009">
    <property type="protein sequence ID" value="EJW05173.1"/>
    <property type="molecule type" value="Genomic_DNA"/>
</dbReference>
<evidence type="ECO:0000313" key="3">
    <source>
        <dbReference type="Proteomes" id="UP000003163"/>
    </source>
</evidence>
<feature type="compositionally biased region" description="Low complexity" evidence="1">
    <location>
        <begin position="127"/>
        <end position="158"/>
    </location>
</feature>
<comment type="caution">
    <text evidence="2">The sequence shown here is derived from an EMBL/GenBank/DDBJ whole genome shotgun (WGS) entry which is preliminary data.</text>
</comment>
<reference evidence="3" key="2">
    <citation type="submission" date="2015-07" db="EMBL/GenBank/DDBJ databases">
        <title>Contrasting host-pathogen interactions and genome evolution in two generalist and specialist microsporidian pathogens of mosquitoes.</title>
        <authorList>
            <consortium name="The Broad Institute Genomics Platform"/>
            <consortium name="The Broad Institute Genome Sequencing Center for Infectious Disease"/>
            <person name="Cuomo C.A."/>
            <person name="Sanscrainte N.D."/>
            <person name="Goldberg J.M."/>
            <person name="Heiman D."/>
            <person name="Young S."/>
            <person name="Zeng Q."/>
            <person name="Becnel J.J."/>
            <person name="Birren B.W."/>
        </authorList>
    </citation>
    <scope>NUCLEOTIDE SEQUENCE [LARGE SCALE GENOMIC DNA]</scope>
    <source>
        <strain evidence="3">USNM 41457</strain>
    </source>
</reference>
<dbReference type="HOGENOM" id="CLU_1081934_0_0_1"/>
<feature type="compositionally biased region" description="Polar residues" evidence="1">
    <location>
        <begin position="48"/>
        <end position="57"/>
    </location>
</feature>
<dbReference type="Proteomes" id="UP000003163">
    <property type="component" value="Unassembled WGS sequence"/>
</dbReference>
<name>J8ZZV6_EDHAE</name>
<evidence type="ECO:0000256" key="1">
    <source>
        <dbReference type="SAM" id="MobiDB-lite"/>
    </source>
</evidence>
<feature type="region of interest" description="Disordered" evidence="1">
    <location>
        <begin position="48"/>
        <end position="83"/>
    </location>
</feature>
<dbReference type="AlphaFoldDB" id="J8ZZV6"/>
<gene>
    <name evidence="2" type="ORF">EDEG_00739</name>
</gene>
<dbReference type="VEuPathDB" id="MicrosporidiaDB:EDEG_00739"/>
<evidence type="ECO:0000313" key="2">
    <source>
        <dbReference type="EMBL" id="EJW05173.1"/>
    </source>
</evidence>
<feature type="compositionally biased region" description="Polar residues" evidence="1">
    <location>
        <begin position="159"/>
        <end position="168"/>
    </location>
</feature>